<proteinExistence type="predicted"/>
<sequence>MAKKEFFLDNITSQVVVTYLKRHRYLTAAMISWVVMGVLTVVFLIPQIGLVAQHRSDVAAQQKKFDDTKAAVSFLQGLNADTLHTQATTVQSVLPQTKPVIPLLSSMEQLAAQAGISLNSLTLNPGKVSTGSADPSSAQKSTIDGVYSLPMRLEVQGQFLPMHTFFKSLDQLVPLINIKTIEFTALNQASSVNQNSQYKAIVDLESLYVLPSSPSHTPTVQVPTLTPLNQLSLNLIASLSAMVANQPQPIIGASSSAGLARPDVFSY</sequence>
<dbReference type="InterPro" id="IPR014717">
    <property type="entry name" value="Transl_elong_EF1B/ribsomal_bS6"/>
</dbReference>
<keyword evidence="1" id="KW-0812">Transmembrane</keyword>
<dbReference type="GO" id="GO:0043107">
    <property type="term" value="P:type IV pilus-dependent motility"/>
    <property type="evidence" value="ECO:0007669"/>
    <property type="project" value="InterPro"/>
</dbReference>
<dbReference type="InterPro" id="IPR007445">
    <property type="entry name" value="PilO"/>
</dbReference>
<dbReference type="EMBL" id="PSRQ01000053">
    <property type="protein sequence ID" value="PWU22894.1"/>
    <property type="molecule type" value="Genomic_DNA"/>
</dbReference>
<gene>
    <name evidence="2" type="ORF">C5B42_04900</name>
</gene>
<organism evidence="2 3">
    <name type="scientific">Candidatus Cerribacteria bacterium 'Amazon FNV 2010 28 9'</name>
    <dbReference type="NCBI Taxonomy" id="2081795"/>
    <lineage>
        <taxon>Bacteria</taxon>
        <taxon>Candidatus Cerribacteria</taxon>
    </lineage>
</organism>
<dbReference type="GO" id="GO:0043683">
    <property type="term" value="P:type IV pilus assembly"/>
    <property type="evidence" value="ECO:0007669"/>
    <property type="project" value="InterPro"/>
</dbReference>
<accession>A0A317JRX1</accession>
<evidence type="ECO:0000313" key="3">
    <source>
        <dbReference type="Proteomes" id="UP000246104"/>
    </source>
</evidence>
<comment type="caution">
    <text evidence="2">The sequence shown here is derived from an EMBL/GenBank/DDBJ whole genome shotgun (WGS) entry which is preliminary data.</text>
</comment>
<keyword evidence="1" id="KW-1133">Transmembrane helix</keyword>
<name>A0A317JRX1_9BACT</name>
<keyword evidence="1" id="KW-0472">Membrane</keyword>
<reference evidence="2 3" key="1">
    <citation type="submission" date="2018-02" db="EMBL/GenBank/DDBJ databases">
        <title>Genomic Reconstructions from Amazon Rainforest and Pasture Soil Reveal Novel Insights into the Physiology of Candidate Phyla in Tropical Sites.</title>
        <authorList>
            <person name="Kroeger M.E."/>
            <person name="Delmont T."/>
            <person name="Eren A.M."/>
            <person name="Guo J."/>
            <person name="Meyer K.M."/>
            <person name="Khan K."/>
            <person name="Rodrigues J.L.M."/>
            <person name="Bohannan B.J.M."/>
            <person name="Tringe S."/>
            <person name="Borges C.D."/>
            <person name="Tiedje J."/>
            <person name="Tsai S.M."/>
            <person name="Nusslein K."/>
        </authorList>
    </citation>
    <scope>NUCLEOTIDE SEQUENCE [LARGE SCALE GENOMIC DNA]</scope>
    <source>
        <strain evidence="2">Amazon FNV 2010 28 9</strain>
    </source>
</reference>
<dbReference type="Proteomes" id="UP000246104">
    <property type="component" value="Unassembled WGS sequence"/>
</dbReference>
<dbReference type="AlphaFoldDB" id="A0A317JRX1"/>
<dbReference type="Pfam" id="PF04350">
    <property type="entry name" value="PilO"/>
    <property type="match status" value="1"/>
</dbReference>
<feature type="transmembrane region" description="Helical" evidence="1">
    <location>
        <begin position="25"/>
        <end position="45"/>
    </location>
</feature>
<evidence type="ECO:0000313" key="2">
    <source>
        <dbReference type="EMBL" id="PWU22894.1"/>
    </source>
</evidence>
<protein>
    <submittedName>
        <fullName evidence="2">Uncharacterized protein</fullName>
    </submittedName>
</protein>
<evidence type="ECO:0000256" key="1">
    <source>
        <dbReference type="SAM" id="Phobius"/>
    </source>
</evidence>
<dbReference type="Gene3D" id="3.30.70.60">
    <property type="match status" value="1"/>
</dbReference>